<name>A0A543BQW4_9MICO</name>
<organism evidence="1 2">
    <name type="scientific">Microbacterium saperdae</name>
    <dbReference type="NCBI Taxonomy" id="69368"/>
    <lineage>
        <taxon>Bacteria</taxon>
        <taxon>Bacillati</taxon>
        <taxon>Actinomycetota</taxon>
        <taxon>Actinomycetes</taxon>
        <taxon>Micrococcales</taxon>
        <taxon>Microbacteriaceae</taxon>
        <taxon>Microbacterium</taxon>
    </lineage>
</organism>
<keyword evidence="2" id="KW-1185">Reference proteome</keyword>
<evidence type="ECO:0000313" key="2">
    <source>
        <dbReference type="Proteomes" id="UP000317209"/>
    </source>
</evidence>
<dbReference type="OrthoDB" id="5072260at2"/>
<sequence>MTITHDKVGQDEDLAREILVNARTIAPCIFSFEDDSEDQKDALAILKRVYKDIAGRGSRLVATQRIGTAAVGYSTAVTSAFQGDPGRNLRSLCGAASAAGLPVGSFPTERALARVWPETY</sequence>
<reference evidence="1 2" key="1">
    <citation type="submission" date="2019-06" db="EMBL/GenBank/DDBJ databases">
        <title>Sequencing the genomes of 1000 actinobacteria strains.</title>
        <authorList>
            <person name="Klenk H.-P."/>
        </authorList>
    </citation>
    <scope>NUCLEOTIDE SEQUENCE [LARGE SCALE GENOMIC DNA]</scope>
    <source>
        <strain evidence="1 2">DSM 20169</strain>
    </source>
</reference>
<proteinExistence type="predicted"/>
<accession>A0A543BQW4</accession>
<comment type="caution">
    <text evidence="1">The sequence shown here is derived from an EMBL/GenBank/DDBJ whole genome shotgun (WGS) entry which is preliminary data.</text>
</comment>
<dbReference type="RefSeq" id="WP_141872991.1">
    <property type="nucleotide sequence ID" value="NZ_VFOX01000001.1"/>
</dbReference>
<gene>
    <name evidence="1" type="ORF">FB560_2881</name>
</gene>
<dbReference type="AlphaFoldDB" id="A0A543BQW4"/>
<dbReference type="Proteomes" id="UP000317209">
    <property type="component" value="Unassembled WGS sequence"/>
</dbReference>
<evidence type="ECO:0000313" key="1">
    <source>
        <dbReference type="EMBL" id="TQL87214.1"/>
    </source>
</evidence>
<protein>
    <submittedName>
        <fullName evidence="1">Uncharacterized protein</fullName>
    </submittedName>
</protein>
<dbReference type="EMBL" id="VFOX01000001">
    <property type="protein sequence ID" value="TQL87214.1"/>
    <property type="molecule type" value="Genomic_DNA"/>
</dbReference>